<reference evidence="2 3" key="1">
    <citation type="journal article" date="2010" name="ChemBioChem">
        <title>Cloning and characterization of the biosynthetic gene cluster of 16-membered macrolide antibiotic FD-891: involvement of a dual functional cytochrome P450 monooxygenase catalyzing epoxidation and hydroxylation.</title>
        <authorList>
            <person name="Kudo F."/>
            <person name="Motegi A."/>
            <person name="Mizoue K."/>
            <person name="Eguchi T."/>
        </authorList>
    </citation>
    <scope>NUCLEOTIDE SEQUENCE [LARGE SCALE GENOMIC DNA]</scope>
    <source>
        <strain evidence="2 3">A-8890</strain>
    </source>
</reference>
<dbReference type="EMBL" id="AP018448">
    <property type="protein sequence ID" value="BBC28787.1"/>
    <property type="molecule type" value="Genomic_DNA"/>
</dbReference>
<keyword evidence="3" id="KW-1185">Reference proteome</keyword>
<dbReference type="Proteomes" id="UP001321542">
    <property type="component" value="Chromosome"/>
</dbReference>
<sequence>MGPLAMRADPVVGVLTQRPYPHELWRCSMAAVTPKNKFLRKRAMRAGAMSVLCAAVFTGLATIPAHAAGQDWGFSSDFFTSASERDSAQKAKEGECRRMDGVVVFSDAHEVTNDDGSISYFYYFFVGCQPKR</sequence>
<evidence type="ECO:0000256" key="1">
    <source>
        <dbReference type="SAM" id="Phobius"/>
    </source>
</evidence>
<protein>
    <submittedName>
        <fullName evidence="2">Uncharacterized protein</fullName>
    </submittedName>
</protein>
<accession>A0ABM7EZS9</accession>
<feature type="transmembrane region" description="Helical" evidence="1">
    <location>
        <begin position="46"/>
        <end position="67"/>
    </location>
</feature>
<gene>
    <name evidence="2" type="ORF">SGFS_000780</name>
</gene>
<name>A0ABM7EZS9_9ACTN</name>
<evidence type="ECO:0000313" key="3">
    <source>
        <dbReference type="Proteomes" id="UP001321542"/>
    </source>
</evidence>
<keyword evidence="1" id="KW-0472">Membrane</keyword>
<evidence type="ECO:0000313" key="2">
    <source>
        <dbReference type="EMBL" id="BBC28787.1"/>
    </source>
</evidence>
<keyword evidence="1" id="KW-1133">Transmembrane helix</keyword>
<organism evidence="2 3">
    <name type="scientific">Streptomyces graminofaciens</name>
    <dbReference type="NCBI Taxonomy" id="68212"/>
    <lineage>
        <taxon>Bacteria</taxon>
        <taxon>Bacillati</taxon>
        <taxon>Actinomycetota</taxon>
        <taxon>Actinomycetes</taxon>
        <taxon>Kitasatosporales</taxon>
        <taxon>Streptomycetaceae</taxon>
        <taxon>Streptomyces</taxon>
    </lineage>
</organism>
<proteinExistence type="predicted"/>
<reference evidence="2 3" key="2">
    <citation type="journal article" date="2023" name="ChemBioChem">
        <title>Acyltransferase Domain Exchange between Two Independent Type I Polyketide Synthases in the Same Producer Strain of Macrolide Antibiotics.</title>
        <authorList>
            <person name="Kudo F."/>
            <person name="Kishikawa K."/>
            <person name="Tsuboi K."/>
            <person name="Kido T."/>
            <person name="Usui T."/>
            <person name="Hashimoto J."/>
            <person name="Shin-Ya K."/>
            <person name="Miyanaga A."/>
            <person name="Eguchi T."/>
        </authorList>
    </citation>
    <scope>NUCLEOTIDE SEQUENCE [LARGE SCALE GENOMIC DNA]</scope>
    <source>
        <strain evidence="2 3">A-8890</strain>
    </source>
</reference>
<keyword evidence="1" id="KW-0812">Transmembrane</keyword>